<dbReference type="Pfam" id="PF13185">
    <property type="entry name" value="GAF_2"/>
    <property type="match status" value="1"/>
</dbReference>
<dbReference type="PANTHER" id="PTHR34236">
    <property type="entry name" value="DIMETHYL SULFOXIDE REDUCTASE TRANSCRIPTIONAL ACTIVATOR"/>
    <property type="match status" value="1"/>
</dbReference>
<dbReference type="EMBL" id="FODV01000007">
    <property type="protein sequence ID" value="SEO90248.1"/>
    <property type="molecule type" value="Genomic_DNA"/>
</dbReference>
<dbReference type="AlphaFoldDB" id="A0A1H8TIB3"/>
<keyword evidence="7" id="KW-1185">Reference proteome</keyword>
<protein>
    <submittedName>
        <fullName evidence="6">GAF domain-containing protein</fullName>
    </submittedName>
</protein>
<evidence type="ECO:0000259" key="5">
    <source>
        <dbReference type="Pfam" id="PF15915"/>
    </source>
</evidence>
<feature type="domain" description="GAF" evidence="4">
    <location>
        <begin position="24"/>
        <end position="167"/>
    </location>
</feature>
<evidence type="ECO:0000313" key="6">
    <source>
        <dbReference type="EMBL" id="SEO90248.1"/>
    </source>
</evidence>
<dbReference type="Pfam" id="PF04967">
    <property type="entry name" value="HTH_10"/>
    <property type="match status" value="1"/>
</dbReference>
<evidence type="ECO:0000259" key="3">
    <source>
        <dbReference type="Pfam" id="PF04967"/>
    </source>
</evidence>
<dbReference type="Gene3D" id="3.30.450.40">
    <property type="match status" value="1"/>
</dbReference>
<evidence type="ECO:0000256" key="2">
    <source>
        <dbReference type="ARBA" id="ARBA00023163"/>
    </source>
</evidence>
<dbReference type="PANTHER" id="PTHR34236:SF1">
    <property type="entry name" value="DIMETHYL SULFOXIDE REDUCTASE TRANSCRIPTIONAL ACTIVATOR"/>
    <property type="match status" value="1"/>
</dbReference>
<evidence type="ECO:0000313" key="7">
    <source>
        <dbReference type="Proteomes" id="UP000199126"/>
    </source>
</evidence>
<dbReference type="RefSeq" id="WP_089825164.1">
    <property type="nucleotide sequence ID" value="NZ_FODV01000007.1"/>
</dbReference>
<gene>
    <name evidence="6" type="ORF">SAMN04487948_10743</name>
</gene>
<dbReference type="Proteomes" id="UP000199126">
    <property type="component" value="Unassembled WGS sequence"/>
</dbReference>
<organism evidence="6 7">
    <name type="scientific">Halogranum amylolyticum</name>
    <dbReference type="NCBI Taxonomy" id="660520"/>
    <lineage>
        <taxon>Archaea</taxon>
        <taxon>Methanobacteriati</taxon>
        <taxon>Methanobacteriota</taxon>
        <taxon>Stenosarchaea group</taxon>
        <taxon>Halobacteria</taxon>
        <taxon>Halobacteriales</taxon>
        <taxon>Haloferacaceae</taxon>
    </lineage>
</organism>
<evidence type="ECO:0000259" key="4">
    <source>
        <dbReference type="Pfam" id="PF13185"/>
    </source>
</evidence>
<keyword evidence="2" id="KW-0804">Transcription</keyword>
<name>A0A1H8TIB3_9EURY</name>
<dbReference type="InterPro" id="IPR029016">
    <property type="entry name" value="GAF-like_dom_sf"/>
</dbReference>
<dbReference type="Pfam" id="PF15915">
    <property type="entry name" value="BAT"/>
    <property type="match status" value="1"/>
</dbReference>
<dbReference type="InterPro" id="IPR007050">
    <property type="entry name" value="HTH_bacterioopsin"/>
</dbReference>
<dbReference type="OrthoDB" id="165911at2157"/>
<dbReference type="InterPro" id="IPR003018">
    <property type="entry name" value="GAF"/>
</dbReference>
<accession>A0A1H8TIB3</accession>
<dbReference type="InterPro" id="IPR031803">
    <property type="entry name" value="BAT_GAF/HTH-assoc"/>
</dbReference>
<feature type="domain" description="HTH bat-type" evidence="3">
    <location>
        <begin position="342"/>
        <end position="393"/>
    </location>
</feature>
<reference evidence="7" key="1">
    <citation type="submission" date="2016-10" db="EMBL/GenBank/DDBJ databases">
        <authorList>
            <person name="Varghese N."/>
            <person name="Submissions S."/>
        </authorList>
    </citation>
    <scope>NUCLEOTIDE SEQUENCE [LARGE SCALE GENOMIC DNA]</scope>
    <source>
        <strain evidence="7">CGMCC 1.10121</strain>
    </source>
</reference>
<evidence type="ECO:0000256" key="1">
    <source>
        <dbReference type="ARBA" id="ARBA00023015"/>
    </source>
</evidence>
<dbReference type="SUPFAM" id="SSF55781">
    <property type="entry name" value="GAF domain-like"/>
    <property type="match status" value="1"/>
</dbReference>
<proteinExistence type="predicted"/>
<feature type="domain" description="Bacterioopsin transcriptional activator GAF and HTH associated" evidence="5">
    <location>
        <begin position="204"/>
        <end position="332"/>
    </location>
</feature>
<keyword evidence="1" id="KW-0805">Transcription regulation</keyword>
<sequence length="405" mass="45052">MAALVRLFDTYQEIQQAVIQKPTTEEIDQVVCESLVESDWYAVAWVCNVSLANDEIHPRAAAGGSGELIDEMSFDADAEVGVLGRATIAAASSGEIRAVHVDPGSDQLEALPGFTRGQEYRWVIAIPLTFEGVRYGVLTTCSTRENVFEDHERTALKGLGRTVGHAINATRWKQAFVGDNFIGLDIWLPDMINLLGLSDNHGSSDYAITVEGMIPVGTSRVVQYLAVTGLSPESFREAMTEMNGVETVRQIDNDGDNTRFEVTYDDFPMTSTLTSYGGRIKTVHFDVPDLHITVALPLTVDVRQLFEALQSDVPDLKLGAQRTVHRDQTNTASCHNEFEEDLTDRQRTAVLTAFHAGYFEWPRESTAEEVATTLNISSPTFHYHLRLAQRKILSKIFECEQQFEQ</sequence>